<dbReference type="EMBL" id="FMYM01000003">
    <property type="protein sequence ID" value="SDB92088.1"/>
    <property type="molecule type" value="Genomic_DNA"/>
</dbReference>
<dbReference type="OrthoDB" id="8017424at2"/>
<keyword evidence="1" id="KW-0472">Membrane</keyword>
<dbReference type="RefSeq" id="WP_090775044.1">
    <property type="nucleotide sequence ID" value="NZ_FMYM01000003.1"/>
</dbReference>
<feature type="transmembrane region" description="Helical" evidence="1">
    <location>
        <begin position="152"/>
        <end position="173"/>
    </location>
</feature>
<accession>A0A1G6HDC4</accession>
<proteinExistence type="predicted"/>
<sequence length="199" mass="21913">MKKKQLTLTDIIVTIMIAVVFAIVYRLWTPLYDIVSVTGLQLHQLIYGMWFIAGPLAMLIIRKPGIAILAQTAASVGSFLAGSPYGPLSLLLYGFFQGLGAELAFAMFRYRLYHMGVAILGAIGASIASFSVDYFNDYLLDYTTWNLSIRVILRTVSAILIAGVFATALVRALEKTGVVQLIRPVSQADYARLDAKRKQ</sequence>
<reference evidence="3" key="1">
    <citation type="submission" date="2016-09" db="EMBL/GenBank/DDBJ databases">
        <authorList>
            <person name="Varghese N."/>
            <person name="Submissions S."/>
        </authorList>
    </citation>
    <scope>NUCLEOTIDE SEQUENCE [LARGE SCALE GENOMIC DNA]</scope>
    <source>
        <strain evidence="3">25nlg</strain>
    </source>
</reference>
<feature type="transmembrane region" description="Helical" evidence="1">
    <location>
        <begin position="112"/>
        <end position="132"/>
    </location>
</feature>
<evidence type="ECO:0000313" key="2">
    <source>
        <dbReference type="EMBL" id="SDB92088.1"/>
    </source>
</evidence>
<protein>
    <submittedName>
        <fullName evidence="2">Energy-coupling factor transport system substrate-specific component</fullName>
    </submittedName>
</protein>
<keyword evidence="1" id="KW-0812">Transmembrane</keyword>
<dbReference type="Proteomes" id="UP000242662">
    <property type="component" value="Unassembled WGS sequence"/>
</dbReference>
<keyword evidence="3" id="KW-1185">Reference proteome</keyword>
<feature type="transmembrane region" description="Helical" evidence="1">
    <location>
        <begin position="7"/>
        <end position="28"/>
    </location>
</feature>
<gene>
    <name evidence="2" type="ORF">SAMN05421737_103195</name>
</gene>
<evidence type="ECO:0000256" key="1">
    <source>
        <dbReference type="SAM" id="Phobius"/>
    </source>
</evidence>
<dbReference type="Pfam" id="PF09819">
    <property type="entry name" value="ABC_cobalt"/>
    <property type="match status" value="1"/>
</dbReference>
<dbReference type="PIRSF" id="PIRSF037394">
    <property type="entry name" value="ABC_thiamine-permease_YkoE_prd"/>
    <property type="match status" value="1"/>
</dbReference>
<dbReference type="InterPro" id="IPR017195">
    <property type="entry name" value="ABC_thiamin-permease_prd"/>
</dbReference>
<dbReference type="AlphaFoldDB" id="A0A1G6HDC4"/>
<evidence type="ECO:0000313" key="3">
    <source>
        <dbReference type="Proteomes" id="UP000242662"/>
    </source>
</evidence>
<name>A0A1G6HDC4_9BACI</name>
<organism evidence="2 3">
    <name type="scientific">Shouchella lonarensis</name>
    <dbReference type="NCBI Taxonomy" id="1464122"/>
    <lineage>
        <taxon>Bacteria</taxon>
        <taxon>Bacillati</taxon>
        <taxon>Bacillota</taxon>
        <taxon>Bacilli</taxon>
        <taxon>Bacillales</taxon>
        <taxon>Bacillaceae</taxon>
        <taxon>Shouchella</taxon>
    </lineage>
</organism>
<dbReference type="STRING" id="1464122.SAMN05421737_103195"/>
<keyword evidence="1" id="KW-1133">Transmembrane helix</keyword>
<feature type="transmembrane region" description="Helical" evidence="1">
    <location>
        <begin position="34"/>
        <end position="53"/>
    </location>
</feature>